<evidence type="ECO:0000313" key="4">
    <source>
        <dbReference type="EMBL" id="NMB91280.1"/>
    </source>
</evidence>
<feature type="binding site" evidence="3">
    <location>
        <position position="207"/>
    </location>
    <ligand>
        <name>a divalent metal cation</name>
        <dbReference type="ChEBI" id="CHEBI:60240"/>
        <label>1</label>
    </ligand>
</feature>
<evidence type="ECO:0000313" key="5">
    <source>
        <dbReference type="Proteomes" id="UP000590542"/>
    </source>
</evidence>
<dbReference type="AlphaFoldDB" id="A0A7X9HSJ6"/>
<dbReference type="FunFam" id="3.20.20.140:FF:000005">
    <property type="entry name" value="TatD family hydrolase"/>
    <property type="match status" value="1"/>
</dbReference>
<dbReference type="Proteomes" id="UP000590542">
    <property type="component" value="Unassembled WGS sequence"/>
</dbReference>
<protein>
    <submittedName>
        <fullName evidence="4">TatD family hydrolase</fullName>
    </submittedName>
</protein>
<feature type="binding site" evidence="3">
    <location>
        <position position="94"/>
    </location>
    <ligand>
        <name>a divalent metal cation</name>
        <dbReference type="ChEBI" id="CHEBI:60240"/>
        <label>1</label>
    </ligand>
</feature>
<gene>
    <name evidence="4" type="ORF">GYA37_00350</name>
</gene>
<keyword evidence="1 3" id="KW-0479">Metal-binding</keyword>
<accession>A0A7X9HSJ6</accession>
<dbReference type="GO" id="GO:0004536">
    <property type="term" value="F:DNA nuclease activity"/>
    <property type="evidence" value="ECO:0007669"/>
    <property type="project" value="InterPro"/>
</dbReference>
<feature type="binding site" evidence="3">
    <location>
        <position position="6"/>
    </location>
    <ligand>
        <name>a divalent metal cation</name>
        <dbReference type="ChEBI" id="CHEBI:60240"/>
        <label>1</label>
    </ligand>
</feature>
<feature type="binding site" evidence="3">
    <location>
        <position position="157"/>
    </location>
    <ligand>
        <name>a divalent metal cation</name>
        <dbReference type="ChEBI" id="CHEBI:60240"/>
        <label>2</label>
    </ligand>
</feature>
<dbReference type="InterPro" id="IPR001130">
    <property type="entry name" value="TatD-like"/>
</dbReference>
<dbReference type="PIRSF" id="PIRSF005902">
    <property type="entry name" value="DNase_TatD"/>
    <property type="match status" value="1"/>
</dbReference>
<keyword evidence="2 4" id="KW-0378">Hydrolase</keyword>
<proteinExistence type="predicted"/>
<dbReference type="GO" id="GO:0016788">
    <property type="term" value="F:hydrolase activity, acting on ester bonds"/>
    <property type="evidence" value="ECO:0007669"/>
    <property type="project" value="InterPro"/>
</dbReference>
<organism evidence="4 5">
    <name type="scientific">candidate division WWE3 bacterium</name>
    <dbReference type="NCBI Taxonomy" id="2053526"/>
    <lineage>
        <taxon>Bacteria</taxon>
        <taxon>Katanobacteria</taxon>
    </lineage>
</organism>
<dbReference type="GO" id="GO:0046872">
    <property type="term" value="F:metal ion binding"/>
    <property type="evidence" value="ECO:0007669"/>
    <property type="project" value="UniProtKB-KW"/>
</dbReference>
<dbReference type="InterPro" id="IPR032466">
    <property type="entry name" value="Metal_Hydrolase"/>
</dbReference>
<dbReference type="InterPro" id="IPR015991">
    <property type="entry name" value="TatD/YcfH-like"/>
</dbReference>
<dbReference type="Pfam" id="PF01026">
    <property type="entry name" value="TatD_DNase"/>
    <property type="match status" value="1"/>
</dbReference>
<sequence length="259" mass="30017">MLIDSHCHLVHKNYEIPLEQILSEARENDVNKFITIGTSIKENVIAMQTAEKIRDVYCSIGIYPHEDKKITIKELRNSLKENLKRSSKIVAIGECGIDISNWENGRKIEDQIELFEMQIDLAKENNLPIIIHNRNGDKEVLKLLEKHSSFDLRGVIHCFDSTWEFAQKVLNLGFYVSFSNLITYPRKDDVLEVVKNIPMNRFLVETDAPYLPPQSLRGKKNYPKYVRIVTEKVAQVKQKTFEEVSKASYENTCKLFSIL</sequence>
<dbReference type="PANTHER" id="PTHR46124:SF2">
    <property type="entry name" value="D-AMINOACYL-TRNA DEACYLASE"/>
    <property type="match status" value="1"/>
</dbReference>
<dbReference type="CDD" id="cd01310">
    <property type="entry name" value="TatD_DNAse"/>
    <property type="match status" value="1"/>
</dbReference>
<evidence type="ECO:0000256" key="3">
    <source>
        <dbReference type="PIRSR" id="PIRSR005902-1"/>
    </source>
</evidence>
<evidence type="ECO:0000256" key="1">
    <source>
        <dbReference type="ARBA" id="ARBA00022723"/>
    </source>
</evidence>
<dbReference type="NCBIfam" id="TIGR00010">
    <property type="entry name" value="YchF/TatD family DNA exonuclease"/>
    <property type="match status" value="1"/>
</dbReference>
<name>A0A7X9HSJ6_UNCKA</name>
<reference evidence="4 5" key="1">
    <citation type="journal article" date="2020" name="Biotechnol. Biofuels">
        <title>New insights from the biogas microbiome by comprehensive genome-resolved metagenomics of nearly 1600 species originating from multiple anaerobic digesters.</title>
        <authorList>
            <person name="Campanaro S."/>
            <person name="Treu L."/>
            <person name="Rodriguez-R L.M."/>
            <person name="Kovalovszki A."/>
            <person name="Ziels R.M."/>
            <person name="Maus I."/>
            <person name="Zhu X."/>
            <person name="Kougias P.G."/>
            <person name="Basile A."/>
            <person name="Luo G."/>
            <person name="Schluter A."/>
            <person name="Konstantinidis K.T."/>
            <person name="Angelidaki I."/>
        </authorList>
    </citation>
    <scope>NUCLEOTIDE SEQUENCE [LARGE SCALE GENOMIC DNA]</scope>
    <source>
        <strain evidence="4">AS27yjCOA_202</strain>
    </source>
</reference>
<dbReference type="PANTHER" id="PTHR46124">
    <property type="entry name" value="D-AMINOACYL-TRNA DEACYLASE"/>
    <property type="match status" value="1"/>
</dbReference>
<feature type="binding site" evidence="3">
    <location>
        <position position="8"/>
    </location>
    <ligand>
        <name>a divalent metal cation</name>
        <dbReference type="ChEBI" id="CHEBI:60240"/>
        <label>1</label>
    </ligand>
</feature>
<feature type="binding site" evidence="3">
    <location>
        <position position="132"/>
    </location>
    <ligand>
        <name>a divalent metal cation</name>
        <dbReference type="ChEBI" id="CHEBI:60240"/>
        <label>2</label>
    </ligand>
</feature>
<dbReference type="Gene3D" id="3.20.20.140">
    <property type="entry name" value="Metal-dependent hydrolases"/>
    <property type="match status" value="1"/>
</dbReference>
<comment type="caution">
    <text evidence="4">The sequence shown here is derived from an EMBL/GenBank/DDBJ whole genome shotgun (WGS) entry which is preliminary data.</text>
</comment>
<dbReference type="SUPFAM" id="SSF51556">
    <property type="entry name" value="Metallo-dependent hydrolases"/>
    <property type="match status" value="1"/>
</dbReference>
<evidence type="ECO:0000256" key="2">
    <source>
        <dbReference type="ARBA" id="ARBA00022801"/>
    </source>
</evidence>
<dbReference type="EMBL" id="JAAZNV010000005">
    <property type="protein sequence ID" value="NMB91280.1"/>
    <property type="molecule type" value="Genomic_DNA"/>
</dbReference>